<dbReference type="PANTHER" id="PTHR24567">
    <property type="entry name" value="CRP FAMILY TRANSCRIPTIONAL REGULATORY PROTEIN"/>
    <property type="match status" value="1"/>
</dbReference>
<dbReference type="InterPro" id="IPR050397">
    <property type="entry name" value="Env_Response_Regulators"/>
</dbReference>
<name>A0A1G4U2Q3_9HYPH</name>
<dbReference type="PROSITE" id="PS50042">
    <property type="entry name" value="CNMP_BINDING_3"/>
    <property type="match status" value="1"/>
</dbReference>
<dbReference type="SMART" id="SM00100">
    <property type="entry name" value="cNMP"/>
    <property type="match status" value="1"/>
</dbReference>
<dbReference type="GO" id="GO:0005829">
    <property type="term" value="C:cytosol"/>
    <property type="evidence" value="ECO:0007669"/>
    <property type="project" value="TreeGrafter"/>
</dbReference>
<dbReference type="Gene3D" id="2.60.120.10">
    <property type="entry name" value="Jelly Rolls"/>
    <property type="match status" value="1"/>
</dbReference>
<keyword evidence="2" id="KW-0808">Transferase</keyword>
<evidence type="ECO:0000313" key="3">
    <source>
        <dbReference type="Proteomes" id="UP000199542"/>
    </source>
</evidence>
<proteinExistence type="predicted"/>
<sequence>MDAPLLPAFADCDMIAIMSNPFSDLFLRLSTGKGDFAAGQRIFNQGDAITWLYLVRAGAIHLVRYQADGNVAVLQRASPGMVLAEASVFSSRYHCDAVAVTNSEALIIPVNSVRRLLRSDHVFAETWASYLSHQLQQARKRAEIASLKTVAARLSAWLAWNDGLLPSKGEWKNLADEIGVSPEALYRELAKRGKSFSHKTS</sequence>
<reference evidence="2 3" key="1">
    <citation type="submission" date="2016-10" db="EMBL/GenBank/DDBJ databases">
        <authorList>
            <person name="de Groot N.N."/>
        </authorList>
    </citation>
    <scope>NUCLEOTIDE SEQUENCE [LARGE SCALE GENOMIC DNA]</scope>
    <source>
        <strain evidence="2 3">CGMCC 1.3401</strain>
    </source>
</reference>
<dbReference type="SUPFAM" id="SSF51206">
    <property type="entry name" value="cAMP-binding domain-like"/>
    <property type="match status" value="1"/>
</dbReference>
<dbReference type="AlphaFoldDB" id="A0A1G4U2Q3"/>
<dbReference type="InterPro" id="IPR018490">
    <property type="entry name" value="cNMP-bd_dom_sf"/>
</dbReference>
<dbReference type="InterPro" id="IPR000595">
    <property type="entry name" value="cNMP-bd_dom"/>
</dbReference>
<organism evidence="2 3">
    <name type="scientific">Rhizobium mongolense subsp. loessense</name>
    <dbReference type="NCBI Taxonomy" id="158890"/>
    <lineage>
        <taxon>Bacteria</taxon>
        <taxon>Pseudomonadati</taxon>
        <taxon>Pseudomonadota</taxon>
        <taxon>Alphaproteobacteria</taxon>
        <taxon>Hyphomicrobiales</taxon>
        <taxon>Rhizobiaceae</taxon>
        <taxon>Rhizobium/Agrobacterium group</taxon>
        <taxon>Rhizobium</taxon>
    </lineage>
</organism>
<evidence type="ECO:0000313" key="2">
    <source>
        <dbReference type="EMBL" id="SCW87881.1"/>
    </source>
</evidence>
<evidence type="ECO:0000259" key="1">
    <source>
        <dbReference type="PROSITE" id="PS50042"/>
    </source>
</evidence>
<dbReference type="CDD" id="cd00038">
    <property type="entry name" value="CAP_ED"/>
    <property type="match status" value="1"/>
</dbReference>
<dbReference type="GO" id="GO:0003700">
    <property type="term" value="F:DNA-binding transcription factor activity"/>
    <property type="evidence" value="ECO:0007669"/>
    <property type="project" value="TreeGrafter"/>
</dbReference>
<accession>A0A1G4U2Q3</accession>
<dbReference type="GO" id="GO:0016301">
    <property type="term" value="F:kinase activity"/>
    <property type="evidence" value="ECO:0007669"/>
    <property type="project" value="UniProtKB-KW"/>
</dbReference>
<keyword evidence="2" id="KW-0418">Kinase</keyword>
<gene>
    <name evidence="2" type="ORF">SAMN02927900_06027</name>
</gene>
<feature type="domain" description="Cyclic nucleotide-binding" evidence="1">
    <location>
        <begin position="36"/>
        <end position="117"/>
    </location>
</feature>
<dbReference type="PANTHER" id="PTHR24567:SF74">
    <property type="entry name" value="HTH-TYPE TRANSCRIPTIONAL REGULATOR ARCR"/>
    <property type="match status" value="1"/>
</dbReference>
<dbReference type="Pfam" id="PF00027">
    <property type="entry name" value="cNMP_binding"/>
    <property type="match status" value="1"/>
</dbReference>
<dbReference type="InterPro" id="IPR014710">
    <property type="entry name" value="RmlC-like_jellyroll"/>
</dbReference>
<dbReference type="Proteomes" id="UP000199542">
    <property type="component" value="Unassembled WGS sequence"/>
</dbReference>
<dbReference type="EMBL" id="FMTM01000016">
    <property type="protein sequence ID" value="SCW87881.1"/>
    <property type="molecule type" value="Genomic_DNA"/>
</dbReference>
<protein>
    <submittedName>
        <fullName evidence="2">cAMP-binding domain of CRP or a regulatory subunit of cAMP-dependent protein kinases</fullName>
    </submittedName>
</protein>